<evidence type="ECO:0000256" key="1">
    <source>
        <dbReference type="SAM" id="Phobius"/>
    </source>
</evidence>
<comment type="caution">
    <text evidence="2">The sequence shown here is derived from an EMBL/GenBank/DDBJ whole genome shotgun (WGS) entry which is preliminary data.</text>
</comment>
<feature type="transmembrane region" description="Helical" evidence="1">
    <location>
        <begin position="20"/>
        <end position="43"/>
    </location>
</feature>
<evidence type="ECO:0000313" key="2">
    <source>
        <dbReference type="EMBL" id="KAJ3173409.1"/>
    </source>
</evidence>
<organism evidence="2 3">
    <name type="scientific">Geranomyces variabilis</name>
    <dbReference type="NCBI Taxonomy" id="109894"/>
    <lineage>
        <taxon>Eukaryota</taxon>
        <taxon>Fungi</taxon>
        <taxon>Fungi incertae sedis</taxon>
        <taxon>Chytridiomycota</taxon>
        <taxon>Chytridiomycota incertae sedis</taxon>
        <taxon>Chytridiomycetes</taxon>
        <taxon>Spizellomycetales</taxon>
        <taxon>Powellomycetaceae</taxon>
        <taxon>Geranomyces</taxon>
    </lineage>
</organism>
<keyword evidence="1" id="KW-1133">Transmembrane helix</keyword>
<dbReference type="Proteomes" id="UP001212152">
    <property type="component" value="Unassembled WGS sequence"/>
</dbReference>
<keyword evidence="1" id="KW-0472">Membrane</keyword>
<feature type="transmembrane region" description="Helical" evidence="1">
    <location>
        <begin position="55"/>
        <end position="77"/>
    </location>
</feature>
<evidence type="ECO:0000313" key="3">
    <source>
        <dbReference type="Proteomes" id="UP001212152"/>
    </source>
</evidence>
<proteinExistence type="predicted"/>
<dbReference type="AlphaFoldDB" id="A0AAD5TE91"/>
<name>A0AAD5TE91_9FUNG</name>
<keyword evidence="3" id="KW-1185">Reference proteome</keyword>
<gene>
    <name evidence="2" type="ORF">HDU87_007570</name>
</gene>
<accession>A0AAD5TE91</accession>
<reference evidence="2" key="1">
    <citation type="submission" date="2020-05" db="EMBL/GenBank/DDBJ databases">
        <title>Phylogenomic resolution of chytrid fungi.</title>
        <authorList>
            <person name="Stajich J.E."/>
            <person name="Amses K."/>
            <person name="Simmons R."/>
            <person name="Seto K."/>
            <person name="Myers J."/>
            <person name="Bonds A."/>
            <person name="Quandt C.A."/>
            <person name="Barry K."/>
            <person name="Liu P."/>
            <person name="Grigoriev I."/>
            <person name="Longcore J.E."/>
            <person name="James T.Y."/>
        </authorList>
    </citation>
    <scope>NUCLEOTIDE SEQUENCE</scope>
    <source>
        <strain evidence="2">JEL0379</strain>
    </source>
</reference>
<protein>
    <submittedName>
        <fullName evidence="2">Uncharacterized protein</fullName>
    </submittedName>
</protein>
<keyword evidence="1" id="KW-0812">Transmembrane</keyword>
<dbReference type="EMBL" id="JADGJQ010000070">
    <property type="protein sequence ID" value="KAJ3173409.1"/>
    <property type="molecule type" value="Genomic_DNA"/>
</dbReference>
<sequence>MATPTLKKYDSAAAVWSRYLLLTACVFSFNGGVFAFFFPYASLSIWMPSRHIPSFLFNPICLPGVAALVAAFALPAIEYYTRTPASVKFVLCAGVFAPLLFMQLTLIPAATFMAIAGLGQLVAAFVETGAAREEAQKLLPGGSSRR</sequence>
<feature type="transmembrane region" description="Helical" evidence="1">
    <location>
        <begin position="89"/>
        <end position="115"/>
    </location>
</feature>